<dbReference type="EMBL" id="CYPS01000057">
    <property type="protein sequence ID" value="CUH44674.1"/>
    <property type="molecule type" value="Genomic_DNA"/>
</dbReference>
<evidence type="ECO:0000256" key="1">
    <source>
        <dbReference type="SAM" id="Phobius"/>
    </source>
</evidence>
<dbReference type="Proteomes" id="UP000050786">
    <property type="component" value="Unassembled WGS sequence"/>
</dbReference>
<keyword evidence="1" id="KW-0812">Transmembrane</keyword>
<evidence type="ECO:0008006" key="4">
    <source>
        <dbReference type="Google" id="ProtNLM"/>
    </source>
</evidence>
<reference evidence="3" key="1">
    <citation type="submission" date="2015-09" db="EMBL/GenBank/DDBJ databases">
        <authorList>
            <person name="Rodrigo-Torres L."/>
            <person name="Arahal D.R."/>
        </authorList>
    </citation>
    <scope>NUCLEOTIDE SEQUENCE [LARGE SCALE GENOMIC DNA]</scope>
    <source>
        <strain evidence="3">CECT 4293</strain>
    </source>
</reference>
<proteinExistence type="predicted"/>
<protein>
    <recommendedName>
        <fullName evidence="4">DoxX</fullName>
    </recommendedName>
</protein>
<evidence type="ECO:0000313" key="3">
    <source>
        <dbReference type="Proteomes" id="UP000050786"/>
    </source>
</evidence>
<accession>A0A0P1E701</accession>
<dbReference type="AlphaFoldDB" id="A0A0P1E701"/>
<evidence type="ECO:0000313" key="2">
    <source>
        <dbReference type="EMBL" id="CUH44674.1"/>
    </source>
</evidence>
<feature type="transmembrane region" description="Helical" evidence="1">
    <location>
        <begin position="113"/>
        <end position="130"/>
    </location>
</feature>
<keyword evidence="3" id="KW-1185">Reference proteome</keyword>
<feature type="transmembrane region" description="Helical" evidence="1">
    <location>
        <begin position="12"/>
        <end position="32"/>
    </location>
</feature>
<feature type="transmembrane region" description="Helical" evidence="1">
    <location>
        <begin position="52"/>
        <end position="70"/>
    </location>
</feature>
<sequence>MTFYDRKDTAAVFILRLGLVWFMFLWAIHKIITPQQYQNLAKNIDGIEMSFAQIYAVGGVQIALCVLAALGVFRGFSYGGLAAMHFFTITRQWERYLDPFALNDRGFPINRNPVIALAAMAAFVALLLLIHRDHFSIGGWLRRHAGARWWY</sequence>
<keyword evidence="1" id="KW-0472">Membrane</keyword>
<keyword evidence="1" id="KW-1133">Transmembrane helix</keyword>
<name>A0A0P1E701_9RHOB</name>
<organism evidence="2 3">
    <name type="scientific">Ruegeria atlantica</name>
    <dbReference type="NCBI Taxonomy" id="81569"/>
    <lineage>
        <taxon>Bacteria</taxon>
        <taxon>Pseudomonadati</taxon>
        <taxon>Pseudomonadota</taxon>
        <taxon>Alphaproteobacteria</taxon>
        <taxon>Rhodobacterales</taxon>
        <taxon>Roseobacteraceae</taxon>
        <taxon>Ruegeria</taxon>
    </lineage>
</organism>
<gene>
    <name evidence="2" type="ORF">RUM4293_03580</name>
</gene>